<dbReference type="CDD" id="cd01201">
    <property type="entry name" value="PH_BEACH"/>
    <property type="match status" value="1"/>
</dbReference>
<keyword evidence="2" id="KW-0677">Repeat</keyword>
<feature type="region of interest" description="Disordered" evidence="4">
    <location>
        <begin position="1741"/>
        <end position="1844"/>
    </location>
</feature>
<feature type="repeat" description="WD" evidence="3">
    <location>
        <begin position="2456"/>
        <end position="2497"/>
    </location>
</feature>
<dbReference type="SMART" id="SM01026">
    <property type="entry name" value="Beach"/>
    <property type="match status" value="1"/>
</dbReference>
<dbReference type="InterPro" id="IPR036372">
    <property type="entry name" value="BEACH_dom_sf"/>
</dbReference>
<dbReference type="Pfam" id="PF14844">
    <property type="entry name" value="PH_BEACH"/>
    <property type="match status" value="1"/>
</dbReference>
<feature type="compositionally biased region" description="Basic and acidic residues" evidence="4">
    <location>
        <begin position="1924"/>
        <end position="1937"/>
    </location>
</feature>
<dbReference type="SUPFAM" id="SSF81837">
    <property type="entry name" value="BEACH domain"/>
    <property type="match status" value="1"/>
</dbReference>
<dbReference type="InterPro" id="IPR036322">
    <property type="entry name" value="WD40_repeat_dom_sf"/>
</dbReference>
<dbReference type="InParanoid" id="A0A0C3HIJ6"/>
<dbReference type="Pfam" id="PF02138">
    <property type="entry name" value="Beach"/>
    <property type="match status" value="1"/>
</dbReference>
<reference evidence="8" key="2">
    <citation type="submission" date="2015-01" db="EMBL/GenBank/DDBJ databases">
        <title>Evolutionary Origins and Diversification of the Mycorrhizal Mutualists.</title>
        <authorList>
            <consortium name="DOE Joint Genome Institute"/>
            <consortium name="Mycorrhizal Genomics Consortium"/>
            <person name="Kohler A."/>
            <person name="Kuo A."/>
            <person name="Nagy L.G."/>
            <person name="Floudas D."/>
            <person name="Copeland A."/>
            <person name="Barry K.W."/>
            <person name="Cichocki N."/>
            <person name="Veneault-Fourrey C."/>
            <person name="LaButti K."/>
            <person name="Lindquist E.A."/>
            <person name="Lipzen A."/>
            <person name="Lundell T."/>
            <person name="Morin E."/>
            <person name="Murat C."/>
            <person name="Riley R."/>
            <person name="Ohm R."/>
            <person name="Sun H."/>
            <person name="Tunlid A."/>
            <person name="Henrissat B."/>
            <person name="Grigoriev I.V."/>
            <person name="Hibbett D.S."/>
            <person name="Martin F."/>
        </authorList>
    </citation>
    <scope>NUCLEOTIDE SEQUENCE [LARGE SCALE GENOMIC DNA]</scope>
    <source>
        <strain evidence="8">Zn</strain>
    </source>
</reference>
<organism evidence="7 8">
    <name type="scientific">Oidiodendron maius (strain Zn)</name>
    <dbReference type="NCBI Taxonomy" id="913774"/>
    <lineage>
        <taxon>Eukaryota</taxon>
        <taxon>Fungi</taxon>
        <taxon>Dikarya</taxon>
        <taxon>Ascomycota</taxon>
        <taxon>Pezizomycotina</taxon>
        <taxon>Leotiomycetes</taxon>
        <taxon>Leotiomycetes incertae sedis</taxon>
        <taxon>Myxotrichaceae</taxon>
        <taxon>Oidiodendron</taxon>
    </lineage>
</organism>
<dbReference type="FunFam" id="1.10.1540.10:FF:000002">
    <property type="entry name" value="WD repeat and FYVE domain containing 3"/>
    <property type="match status" value="1"/>
</dbReference>
<feature type="region of interest" description="Disordered" evidence="4">
    <location>
        <begin position="202"/>
        <end position="224"/>
    </location>
</feature>
<evidence type="ECO:0000256" key="1">
    <source>
        <dbReference type="ARBA" id="ARBA00022574"/>
    </source>
</evidence>
<feature type="domain" description="BEACH" evidence="5">
    <location>
        <begin position="2028"/>
        <end position="2323"/>
    </location>
</feature>
<dbReference type="InterPro" id="IPR015943">
    <property type="entry name" value="WD40/YVTN_repeat-like_dom_sf"/>
</dbReference>
<dbReference type="PANTHER" id="PTHR46108:SF4">
    <property type="entry name" value="BLUE CHEESE"/>
    <property type="match status" value="1"/>
</dbReference>
<dbReference type="Proteomes" id="UP000054321">
    <property type="component" value="Unassembled WGS sequence"/>
</dbReference>
<keyword evidence="1 3" id="KW-0853">WD repeat</keyword>
<dbReference type="PROSITE" id="PS50294">
    <property type="entry name" value="WD_REPEATS_REGION"/>
    <property type="match status" value="1"/>
</dbReference>
<protein>
    <recommendedName>
        <fullName evidence="9">Beach-domain-containing protein</fullName>
    </recommendedName>
</protein>
<dbReference type="Pfam" id="PF13385">
    <property type="entry name" value="Laminin_G_3"/>
    <property type="match status" value="1"/>
</dbReference>
<reference evidence="7 8" key="1">
    <citation type="submission" date="2014-04" db="EMBL/GenBank/DDBJ databases">
        <authorList>
            <consortium name="DOE Joint Genome Institute"/>
            <person name="Kuo A."/>
            <person name="Martino E."/>
            <person name="Perotto S."/>
            <person name="Kohler A."/>
            <person name="Nagy L.G."/>
            <person name="Floudas D."/>
            <person name="Copeland A."/>
            <person name="Barry K.W."/>
            <person name="Cichocki N."/>
            <person name="Veneault-Fourrey C."/>
            <person name="LaButti K."/>
            <person name="Lindquist E.A."/>
            <person name="Lipzen A."/>
            <person name="Lundell T."/>
            <person name="Morin E."/>
            <person name="Murat C."/>
            <person name="Sun H."/>
            <person name="Tunlid A."/>
            <person name="Henrissat B."/>
            <person name="Grigoriev I.V."/>
            <person name="Hibbett D.S."/>
            <person name="Martin F."/>
            <person name="Nordberg H.P."/>
            <person name="Cantor M.N."/>
            <person name="Hua S.X."/>
        </authorList>
    </citation>
    <scope>NUCLEOTIDE SEQUENCE [LARGE SCALE GENOMIC DNA]</scope>
    <source>
        <strain evidence="7 8">Zn</strain>
    </source>
</reference>
<evidence type="ECO:0000259" key="6">
    <source>
        <dbReference type="PROSITE" id="PS51783"/>
    </source>
</evidence>
<dbReference type="Gene3D" id="2.130.10.10">
    <property type="entry name" value="YVTN repeat-like/Quinoprotein amine dehydrogenase"/>
    <property type="match status" value="1"/>
</dbReference>
<evidence type="ECO:0000259" key="5">
    <source>
        <dbReference type="PROSITE" id="PS50197"/>
    </source>
</evidence>
<feature type="compositionally biased region" description="Polar residues" evidence="4">
    <location>
        <begin position="1782"/>
        <end position="1791"/>
    </location>
</feature>
<dbReference type="PROSITE" id="PS50082">
    <property type="entry name" value="WD_REPEATS_2"/>
    <property type="match status" value="1"/>
</dbReference>
<dbReference type="HOGENOM" id="CLU_000175_2_1_1"/>
<dbReference type="InterPro" id="IPR051944">
    <property type="entry name" value="BEACH_domain_protein"/>
</dbReference>
<feature type="region of interest" description="Disordered" evidence="4">
    <location>
        <begin position="946"/>
        <end position="971"/>
    </location>
</feature>
<dbReference type="InterPro" id="IPR001680">
    <property type="entry name" value="WD40_rpt"/>
</dbReference>
<dbReference type="OrthoDB" id="26681at2759"/>
<accession>A0A0C3HIJ6</accession>
<sequence length="2646" mass="296675">MSTPVRSRQHRSSTVQSVSLQGTVATAELQLLLDNLSATLQTPSEDAYPNLPKLITQAQAVRQHLIATPETIRAKDDFRHLQGFQVVLETLRAFSGFYHPTKRSQGDKARFFELLEIILGVLSEAFREHYGNQRYFKRRVEGGGWSALEQTVASIGVGGSESDIWGEAQLFGRLLVFAMDDKRLQLLCQNLAELHPSMLQERKEARQVAKNTSSKDDAPQSSGAGGFALVAERPNLETDKDALTFVRARVQEILGESALLSNPDAIPVIIDFWRTIPRAAKMPVNPAALVVISTLSKIASVSKHNLLALHSTGILSTLLPLAFDSDTPLNTTESKCVESLCHSLISLGVCSLGDAKYLVSRQSPNTSEFLLQSMKESQSPAYIQFDLSLHGFASLELPTLGRSFPPHSTQAGYTFTAWIYIDQFDPNSHTTIFGAFDTTQTCFVLAYLERDTHNFILQTSVTSTRPSVRFKSTIFQEGKWYHIAIVHRRPRTMSSSKALLYVDGEFVEQVKSQYPAPPPTSSSSTESFTSFASSTTKSVPVQAFLGTPQDLSTRLGRGVVFSRWSLASAHLFEDCLSDDLISVYYRLGPRYNGNFQDCLGSFQTYEASAALGMRNELMHPGKGESSDIITAIREKASTLVPESRILLSVLPSAILGEDGRVKSNESQLVRGLNRAASNNLYQSTHNNGSSLAINAAVPSVNEALVRAQGTAVLTGEPVIIIPQALDDTLWRLAGFGGIALKMVEDAATTEAIVQAVEILFESIKGSWRNSEAMERENGYAILGALLRGKIGAGVVVTSKNSTTDAPSLSNNERDKLGFQLLSLVLDFLGYNHERPEDSFIINPLAYRILLVDFDMWRKTSPVTQKLYYKQFITFGVQSKFHQFNSRRLLRMRIVKRLLDALKAESFSLDVFPSFMEALEILVKCNMTTEVYRSLALFITYAYHQPTASNSNSRSPKVQSGSGSIRPTTSNGQKRPIIITQFDGAEEKLSTLTKRQLGGKILEMYTGLLCEKGSTANIKKFARSVTNKWLLHLLTEDDADVIIHGTKILARLLVVHGSAYVSKFADKAGGFSIMRFRLKKWWSLSPLWPICFSILFGHDVADINCDKPIDLPNLLEAFSSSKVIYPAVLPVITTMLQQGLKDALVHQNDPESPLGYGQDKRSTLTPSVSRPRSMSLTEGTESPHIAHAGQPLNAASNIRRDIPRTKKINLEAQATVLEPALRFLADLHTKSQTFRDFAMSSEYVRLLLAALFPVVVSTDAVSPETELNSRGSALTFEGDDVIIQPISRETSLPTPIIRTSTVEADLSPHPGIVGAKPLRRGSSFILLTAQPSGDSPSSAKLDIASSPQIDVAVQSASNTLVDGLQELVVNVFVDQVMARKEFPDFGLPLKVPPGFREHQAYFESYVLRKTISRLDNTIQLDQRLLLEPRILQNMSRFVQHMGEAVFEGWFLGGAEPLLDIAGSLLEYLQRPDISKIKSVRLCSQAILAIRYVFLKVVLLRLSELGSSHISETEAVYFMDRLHYWQMVVLSSNVSEEDFLKLICYQLYLKLVDSREKIRLAAANLWRILLVQKPEETSTMLQQTMPIDYEHLSSGFKKLMELDNETFVAWVDQHRPALDALFAGAMSRTWDEFVTSENDKTEEAAKRRMDKRREKLSQWHTESLNDEDILFRHDLASTLWMKHIYAAEHIKHQRSQQDQQDNFVFLASVFSKMDRELHRPCAVFEAESLTKWKLDRTEGRNRMRLRMVPDRAPPTYDYRPKRKTTDAQQNVNSSTKLLAAPGGTTPSVATPTSDMALDGATLEQQDGAPANDQQPRPDEPQDGVAGEDDFELVDDPNDPGDGDEAYEDKNRKVMRSLQRGDQVQHVFNISRIVGLEAIEGLLIFGKDSLYIIDNVFQRSDGEIVDVWQAPKEERDPYLQMISGQKANDKRTQPTRSDQESRSWKWSDVISISKRSFLFRDVAAEIFFTDGRSYLLTAISNLIRNELYSKLTSKTPHSSGTSNLPNPEHSWRLEALMVAEESSSSFGSKFGNIFNSSSWNPAMRRWAKGEISNFQYLMLVNTMAGRTFNDLTQYPVFPWILADYTSEELDLNNPASFRDLTKPMGAQQISRQMDFIDRYKTFADMSDQNTPPFHYGTHYSSAMIVTSYLIRLQPFVQSYLLLQGGHFDHPDRLFYSIEKAWMSASRDNMTDVRELIPEFFYLPQFLTNSNGYDFGLRQGNGGAINDVVLPPWAKGDPKIFIAKHREALESPYVSKNLHHWIDLVFGFKQRGEAALESVNVFHYLSYHGAKDVDTIEDPVERLATIGIIHNFGQTPHQVFTKPHQPREEMRQKVKRLDTAAEDLTRLPFPLLESHERVSSLIYSPKLDRLLCATSFRLNLPPQYDKYLEWGFADNSVRFYFSDSKKLAGLFENLHQGQLSCALFASSQTLITAGEDCVLSAHTIITSPSKPVDLQPRSSLFGHSTPVTTLAVSKSFSTLLSASNDGTIILWDLNRLEFVRKLAHGRPIECARINDISGDIMLCRGQKVVLYSLNGELILEQNVCSDHDDWITSCAFYEGTGNEWLENSLIFTGQRRGVVNIWRKMVGSKNEGWKLELVKRLEHVDSRTKGGDDERNVEAAITCITPMPQCVYTGDEEGGVYEWDLVQRER</sequence>
<dbReference type="InterPro" id="IPR056252">
    <property type="entry name" value="Alfy-like_Arm-like"/>
</dbReference>
<evidence type="ECO:0000256" key="4">
    <source>
        <dbReference type="SAM" id="MobiDB-lite"/>
    </source>
</evidence>
<evidence type="ECO:0000256" key="3">
    <source>
        <dbReference type="PROSITE-ProRule" id="PRU00221"/>
    </source>
</evidence>
<feature type="region of interest" description="Disordered" evidence="4">
    <location>
        <begin position="1150"/>
        <end position="1186"/>
    </location>
</feature>
<dbReference type="STRING" id="913774.A0A0C3HIJ6"/>
<evidence type="ECO:0000256" key="2">
    <source>
        <dbReference type="ARBA" id="ARBA00022737"/>
    </source>
</evidence>
<feature type="compositionally biased region" description="Basic and acidic residues" evidence="4">
    <location>
        <begin position="202"/>
        <end position="218"/>
    </location>
</feature>
<evidence type="ECO:0008006" key="9">
    <source>
        <dbReference type="Google" id="ProtNLM"/>
    </source>
</evidence>
<dbReference type="Gene3D" id="1.10.1540.10">
    <property type="entry name" value="BEACH domain"/>
    <property type="match status" value="1"/>
</dbReference>
<dbReference type="PROSITE" id="PS00678">
    <property type="entry name" value="WD_REPEATS_1"/>
    <property type="match status" value="1"/>
</dbReference>
<feature type="compositionally biased region" description="Polar residues" evidence="4">
    <location>
        <begin position="1764"/>
        <end position="1774"/>
    </location>
</feature>
<feature type="compositionally biased region" description="Polar residues" evidence="4">
    <location>
        <begin position="1162"/>
        <end position="1179"/>
    </location>
</feature>
<dbReference type="Gene3D" id="2.30.29.30">
    <property type="entry name" value="Pleckstrin-homology domain (PH domain)/Phosphotyrosine-binding domain (PTB)"/>
    <property type="match status" value="1"/>
</dbReference>
<dbReference type="PANTHER" id="PTHR46108">
    <property type="entry name" value="BLUE CHEESE"/>
    <property type="match status" value="1"/>
</dbReference>
<dbReference type="InterPro" id="IPR011993">
    <property type="entry name" value="PH-like_dom_sf"/>
</dbReference>
<dbReference type="CDD" id="cd06071">
    <property type="entry name" value="Beach"/>
    <property type="match status" value="1"/>
</dbReference>
<dbReference type="PROSITE" id="PS51783">
    <property type="entry name" value="PH_BEACH"/>
    <property type="match status" value="1"/>
</dbReference>
<feature type="compositionally biased region" description="Acidic residues" evidence="4">
    <location>
        <begin position="1823"/>
        <end position="1844"/>
    </location>
</feature>
<feature type="region of interest" description="Disordered" evidence="4">
    <location>
        <begin position="1915"/>
        <end position="1937"/>
    </location>
</feature>
<dbReference type="EMBL" id="KN832870">
    <property type="protein sequence ID" value="KIN08036.1"/>
    <property type="molecule type" value="Genomic_DNA"/>
</dbReference>
<dbReference type="InterPro" id="IPR019775">
    <property type="entry name" value="WD40_repeat_CS"/>
</dbReference>
<dbReference type="SUPFAM" id="SSF50729">
    <property type="entry name" value="PH domain-like"/>
    <property type="match status" value="1"/>
</dbReference>
<gene>
    <name evidence="7" type="ORF">OIDMADRAFT_110361</name>
</gene>
<dbReference type="InterPro" id="IPR013320">
    <property type="entry name" value="ConA-like_dom_sf"/>
</dbReference>
<dbReference type="Pfam" id="PF23295">
    <property type="entry name" value="Arm_4"/>
    <property type="match status" value="1"/>
</dbReference>
<dbReference type="InterPro" id="IPR023362">
    <property type="entry name" value="PH-BEACH_dom"/>
</dbReference>
<dbReference type="Pfam" id="PF00400">
    <property type="entry name" value="WD40"/>
    <property type="match status" value="1"/>
</dbReference>
<dbReference type="SMART" id="SM00320">
    <property type="entry name" value="WD40"/>
    <property type="match status" value="4"/>
</dbReference>
<dbReference type="PROSITE" id="PS50197">
    <property type="entry name" value="BEACH"/>
    <property type="match status" value="1"/>
</dbReference>
<dbReference type="InterPro" id="IPR000409">
    <property type="entry name" value="BEACH_dom"/>
</dbReference>
<feature type="domain" description="BEACH-type PH" evidence="6">
    <location>
        <begin position="1856"/>
        <end position="1989"/>
    </location>
</feature>
<evidence type="ECO:0000313" key="8">
    <source>
        <dbReference type="Proteomes" id="UP000054321"/>
    </source>
</evidence>
<keyword evidence="8" id="KW-1185">Reference proteome</keyword>
<evidence type="ECO:0000313" key="7">
    <source>
        <dbReference type="EMBL" id="KIN08036.1"/>
    </source>
</evidence>
<proteinExistence type="predicted"/>
<dbReference type="Gene3D" id="2.60.120.200">
    <property type="match status" value="1"/>
</dbReference>
<dbReference type="SUPFAM" id="SSF49899">
    <property type="entry name" value="Concanavalin A-like lectins/glucanases"/>
    <property type="match status" value="1"/>
</dbReference>
<name>A0A0C3HIJ6_OIDMZ</name>
<dbReference type="SUPFAM" id="SSF50978">
    <property type="entry name" value="WD40 repeat-like"/>
    <property type="match status" value="1"/>
</dbReference>